<gene>
    <name evidence="2" type="ORF">PLEPLA_LOCUS25651</name>
</gene>
<accession>A0A9N7UVK9</accession>
<feature type="region of interest" description="Disordered" evidence="1">
    <location>
        <begin position="71"/>
        <end position="94"/>
    </location>
</feature>
<feature type="compositionally biased region" description="Low complexity" evidence="1">
    <location>
        <begin position="74"/>
        <end position="86"/>
    </location>
</feature>
<organism evidence="2 3">
    <name type="scientific">Pleuronectes platessa</name>
    <name type="common">European plaice</name>
    <dbReference type="NCBI Taxonomy" id="8262"/>
    <lineage>
        <taxon>Eukaryota</taxon>
        <taxon>Metazoa</taxon>
        <taxon>Chordata</taxon>
        <taxon>Craniata</taxon>
        <taxon>Vertebrata</taxon>
        <taxon>Euteleostomi</taxon>
        <taxon>Actinopterygii</taxon>
        <taxon>Neopterygii</taxon>
        <taxon>Teleostei</taxon>
        <taxon>Neoteleostei</taxon>
        <taxon>Acanthomorphata</taxon>
        <taxon>Carangaria</taxon>
        <taxon>Pleuronectiformes</taxon>
        <taxon>Pleuronectoidei</taxon>
        <taxon>Pleuronectidae</taxon>
        <taxon>Pleuronectes</taxon>
    </lineage>
</organism>
<comment type="caution">
    <text evidence="2">The sequence shown here is derived from an EMBL/GenBank/DDBJ whole genome shotgun (WGS) entry which is preliminary data.</text>
</comment>
<dbReference type="Proteomes" id="UP001153269">
    <property type="component" value="Unassembled WGS sequence"/>
</dbReference>
<dbReference type="AlphaFoldDB" id="A0A9N7UVK9"/>
<name>A0A9N7UVK9_PLEPL</name>
<proteinExistence type="predicted"/>
<reference evidence="2" key="1">
    <citation type="submission" date="2020-03" db="EMBL/GenBank/DDBJ databases">
        <authorList>
            <person name="Weist P."/>
        </authorList>
    </citation>
    <scope>NUCLEOTIDE SEQUENCE</scope>
</reference>
<dbReference type="EMBL" id="CADEAL010002047">
    <property type="protein sequence ID" value="CAB1437616.1"/>
    <property type="molecule type" value="Genomic_DNA"/>
</dbReference>
<keyword evidence="3" id="KW-1185">Reference proteome</keyword>
<evidence type="ECO:0000313" key="2">
    <source>
        <dbReference type="EMBL" id="CAB1437616.1"/>
    </source>
</evidence>
<protein>
    <submittedName>
        <fullName evidence="2">Uncharacterized protein</fullName>
    </submittedName>
</protein>
<evidence type="ECO:0000313" key="3">
    <source>
        <dbReference type="Proteomes" id="UP001153269"/>
    </source>
</evidence>
<sequence length="253" mass="28364">MTGHQIGTGYSSDPDEEAPKVVIFPSETEIKLPTFWLEDDHSTTQPQPPNKHLECNFLTSFNFFATFDTGGGQSPSSLAQQSQLQSEQRGDPHSAFSRLQMNRACARPPLFWLTERDIAHRSRGSAPRPAHSLRDTRPELVHVKELSAAPINDFGPQRPPECSEQHGYNAKFQQFPDIRATNVYLNGLGPAYIHDMVKPYTPARSASLHLPIGLLLPHYELNTQQNVCELPNDIMAAESCVDLHLQTKKTHLF</sequence>
<evidence type="ECO:0000256" key="1">
    <source>
        <dbReference type="SAM" id="MobiDB-lite"/>
    </source>
</evidence>